<keyword evidence="4" id="KW-1185">Reference proteome</keyword>
<dbReference type="AlphaFoldDB" id="A0A1I1PVF8"/>
<dbReference type="OrthoDB" id="665223at2"/>
<name>A0A1I1PVF8_9FLAO</name>
<protein>
    <recommendedName>
        <fullName evidence="2">DUF3108 domain-containing protein</fullName>
    </recommendedName>
</protein>
<dbReference type="Pfam" id="PF21347">
    <property type="entry name" value="DUF3108_like"/>
    <property type="match status" value="1"/>
</dbReference>
<sequence length="225" mass="25100">MKTKIIILIGLFFISVSSYSQTACKAYYPFEEGVTFEITNYNKKGKKEGVVNYEVTNIIGNTATIKTIIYDAKGKEVTTTSYDIMCDGNTVSIDFKSMINPDMLKQYKDMEMEVTGTNIELPNDLQVGQSLKDANMNMAINMGGINMNIGVNIVNRKVGQKESITTPAGTFNCFALSYDNEIKMAMKMTFKIKEWIAEGVGVVKSESYNKNGKLMGYSELTSFKK</sequence>
<evidence type="ECO:0000313" key="4">
    <source>
        <dbReference type="Proteomes" id="UP000199439"/>
    </source>
</evidence>
<evidence type="ECO:0000313" key="3">
    <source>
        <dbReference type="EMBL" id="SFD13652.1"/>
    </source>
</evidence>
<organism evidence="3 4">
    <name type="scientific">Algibacter pectinivorans</name>
    <dbReference type="NCBI Taxonomy" id="870482"/>
    <lineage>
        <taxon>Bacteria</taxon>
        <taxon>Pseudomonadati</taxon>
        <taxon>Bacteroidota</taxon>
        <taxon>Flavobacteriia</taxon>
        <taxon>Flavobacteriales</taxon>
        <taxon>Flavobacteriaceae</taxon>
        <taxon>Algibacter</taxon>
    </lineage>
</organism>
<keyword evidence="1" id="KW-0732">Signal</keyword>
<dbReference type="Gene3D" id="2.40.360.20">
    <property type="match status" value="1"/>
</dbReference>
<dbReference type="EMBL" id="FOMI01000004">
    <property type="protein sequence ID" value="SFD13652.1"/>
    <property type="molecule type" value="Genomic_DNA"/>
</dbReference>
<dbReference type="InterPro" id="IPR049279">
    <property type="entry name" value="DUF3108-like"/>
</dbReference>
<evidence type="ECO:0000256" key="1">
    <source>
        <dbReference type="SAM" id="SignalP"/>
    </source>
</evidence>
<accession>A0A1I1PVF8</accession>
<feature type="signal peptide" evidence="1">
    <location>
        <begin position="1"/>
        <end position="22"/>
    </location>
</feature>
<reference evidence="4" key="1">
    <citation type="submission" date="2016-10" db="EMBL/GenBank/DDBJ databases">
        <authorList>
            <person name="Varghese N."/>
            <person name="Submissions S."/>
        </authorList>
    </citation>
    <scope>NUCLEOTIDE SEQUENCE [LARGE SCALE GENOMIC DNA]</scope>
    <source>
        <strain evidence="4">DSM 25730</strain>
    </source>
</reference>
<dbReference type="RefSeq" id="WP_092851283.1">
    <property type="nucleotide sequence ID" value="NZ_FOMI01000004.1"/>
</dbReference>
<dbReference type="STRING" id="870482.SAMN04487987_104263"/>
<gene>
    <name evidence="3" type="ORF">SAMN04487987_104263</name>
</gene>
<proteinExistence type="predicted"/>
<feature type="chain" id="PRO_5011515076" description="DUF3108 domain-containing protein" evidence="1">
    <location>
        <begin position="23"/>
        <end position="225"/>
    </location>
</feature>
<feature type="domain" description="DUF3108" evidence="2">
    <location>
        <begin position="31"/>
        <end position="220"/>
    </location>
</feature>
<evidence type="ECO:0000259" key="2">
    <source>
        <dbReference type="Pfam" id="PF21347"/>
    </source>
</evidence>
<dbReference type="Proteomes" id="UP000199439">
    <property type="component" value="Unassembled WGS sequence"/>
</dbReference>